<feature type="binding site" evidence="4">
    <location>
        <position position="87"/>
    </location>
    <ligand>
        <name>Mg(2+)</name>
        <dbReference type="ChEBI" id="CHEBI:18420"/>
        <label>1</label>
        <note>catalytic</note>
    </ligand>
</feature>
<organism evidence="5 6">
    <name type="scientific">Neotabrizicola shimadae</name>
    <dbReference type="NCBI Taxonomy" id="2807096"/>
    <lineage>
        <taxon>Bacteria</taxon>
        <taxon>Pseudomonadati</taxon>
        <taxon>Pseudomonadota</taxon>
        <taxon>Alphaproteobacteria</taxon>
        <taxon>Rhodobacterales</taxon>
        <taxon>Paracoccaceae</taxon>
        <taxon>Neotabrizicola</taxon>
    </lineage>
</organism>
<evidence type="ECO:0000313" key="6">
    <source>
        <dbReference type="Proteomes" id="UP000826300"/>
    </source>
</evidence>
<keyword evidence="3 4" id="KW-0460">Magnesium</keyword>
<dbReference type="PANTHER" id="PTHR20854:SF4">
    <property type="entry name" value="INOSITOL-1-MONOPHOSPHATASE-RELATED"/>
    <property type="match status" value="1"/>
</dbReference>
<dbReference type="GO" id="GO:0006020">
    <property type="term" value="P:inositol metabolic process"/>
    <property type="evidence" value="ECO:0007669"/>
    <property type="project" value="TreeGrafter"/>
</dbReference>
<dbReference type="GO" id="GO:0008934">
    <property type="term" value="F:inositol monophosphate 1-phosphatase activity"/>
    <property type="evidence" value="ECO:0007669"/>
    <property type="project" value="TreeGrafter"/>
</dbReference>
<dbReference type="Proteomes" id="UP000826300">
    <property type="component" value="Chromosome"/>
</dbReference>
<dbReference type="KEGG" id="nsm:JO391_19010"/>
<sequence>MPAPDLALLTEAARAAGEIALTWWKRDPQVWDKGGTAGPVTEADLAVNAMLETRLRAARPDYGWLSEETADDLARLDCERVFIIDPIDGTRGFIAGEPHFAHALAVAERGRVVAGVVFLPALGRLYSAEAGGPALCDGQPIRASARAEMDGATVLTTAPNMVPDHWPGGVPDLKRSFRASLAWRLCLVAEGRHDTLISFRDCWEWDIAAGALIAERAGAVVSDGRGEALRFNRPVPQSAGLMVGPPGLHGDLLVRRLGTGAA</sequence>
<proteinExistence type="inferred from homology"/>
<evidence type="ECO:0000313" key="5">
    <source>
        <dbReference type="EMBL" id="QYZ69759.1"/>
    </source>
</evidence>
<keyword evidence="2 4" id="KW-0479">Metal-binding</keyword>
<name>A0A8G0ZXB3_9RHOB</name>
<comment type="cofactor">
    <cofactor evidence="4">
        <name>Mg(2+)</name>
        <dbReference type="ChEBI" id="CHEBI:18420"/>
    </cofactor>
</comment>
<dbReference type="EMBL" id="CP069370">
    <property type="protein sequence ID" value="QYZ69759.1"/>
    <property type="molecule type" value="Genomic_DNA"/>
</dbReference>
<dbReference type="SUPFAM" id="SSF56655">
    <property type="entry name" value="Carbohydrate phosphatase"/>
    <property type="match status" value="1"/>
</dbReference>
<dbReference type="GO" id="GO:0046854">
    <property type="term" value="P:phosphatidylinositol phosphate biosynthetic process"/>
    <property type="evidence" value="ECO:0007669"/>
    <property type="project" value="InterPro"/>
</dbReference>
<protein>
    <submittedName>
        <fullName evidence="5">3'(2'),5'-bisphosphate nucleotidase CysQ</fullName>
    </submittedName>
</protein>
<feature type="binding site" evidence="4">
    <location>
        <position position="88"/>
    </location>
    <ligand>
        <name>Mg(2+)</name>
        <dbReference type="ChEBI" id="CHEBI:18420"/>
        <label>1</label>
        <note>catalytic</note>
    </ligand>
</feature>
<dbReference type="CDD" id="cd01638">
    <property type="entry name" value="CysQ"/>
    <property type="match status" value="1"/>
</dbReference>
<dbReference type="GO" id="GO:0046872">
    <property type="term" value="F:metal ion binding"/>
    <property type="evidence" value="ECO:0007669"/>
    <property type="project" value="UniProtKB-KW"/>
</dbReference>
<feature type="binding site" evidence="4">
    <location>
        <position position="206"/>
    </location>
    <ligand>
        <name>Mg(2+)</name>
        <dbReference type="ChEBI" id="CHEBI:18420"/>
        <label>1</label>
        <note>catalytic</note>
    </ligand>
</feature>
<reference evidence="5" key="1">
    <citation type="submission" date="2021-02" db="EMBL/GenBank/DDBJ databases">
        <title>Rhodobacter shimadae sp. nov., an aerobic anoxygenic phototrophic bacterium isolated from a hot spring.</title>
        <authorList>
            <person name="Muramatsu S."/>
            <person name="Haruta S."/>
            <person name="Hirose S."/>
            <person name="Hanada S."/>
        </authorList>
    </citation>
    <scope>NUCLEOTIDE SEQUENCE</scope>
    <source>
        <strain evidence="5">N10</strain>
    </source>
</reference>
<dbReference type="PANTHER" id="PTHR20854">
    <property type="entry name" value="INOSITOL MONOPHOSPHATASE"/>
    <property type="match status" value="1"/>
</dbReference>
<evidence type="ECO:0000256" key="4">
    <source>
        <dbReference type="PIRSR" id="PIRSR600760-2"/>
    </source>
</evidence>
<dbReference type="GO" id="GO:0007165">
    <property type="term" value="P:signal transduction"/>
    <property type="evidence" value="ECO:0007669"/>
    <property type="project" value="TreeGrafter"/>
</dbReference>
<evidence type="ECO:0000256" key="1">
    <source>
        <dbReference type="ARBA" id="ARBA00009759"/>
    </source>
</evidence>
<dbReference type="Gene3D" id="3.30.540.10">
    <property type="entry name" value="Fructose-1,6-Bisphosphatase, subunit A, domain 1"/>
    <property type="match status" value="1"/>
</dbReference>
<dbReference type="RefSeq" id="WP_220661975.1">
    <property type="nucleotide sequence ID" value="NZ_CP069370.1"/>
</dbReference>
<feature type="binding site" evidence="4">
    <location>
        <position position="85"/>
    </location>
    <ligand>
        <name>Mg(2+)</name>
        <dbReference type="ChEBI" id="CHEBI:18420"/>
        <label>1</label>
        <note>catalytic</note>
    </ligand>
</feature>
<dbReference type="InterPro" id="IPR000760">
    <property type="entry name" value="Inositol_monophosphatase-like"/>
</dbReference>
<dbReference type="Pfam" id="PF00459">
    <property type="entry name" value="Inositol_P"/>
    <property type="match status" value="1"/>
</dbReference>
<comment type="similarity">
    <text evidence="1">Belongs to the inositol monophosphatase superfamily.</text>
</comment>
<accession>A0A8G0ZXB3</accession>
<dbReference type="AlphaFoldDB" id="A0A8G0ZXB3"/>
<feature type="binding site" evidence="4">
    <location>
        <position position="67"/>
    </location>
    <ligand>
        <name>Mg(2+)</name>
        <dbReference type="ChEBI" id="CHEBI:18420"/>
        <label>1</label>
        <note>catalytic</note>
    </ligand>
</feature>
<gene>
    <name evidence="5" type="ORF">JO391_19010</name>
</gene>
<dbReference type="InterPro" id="IPR020550">
    <property type="entry name" value="Inositol_monophosphatase_CS"/>
</dbReference>
<keyword evidence="6" id="KW-1185">Reference proteome</keyword>
<dbReference type="Gene3D" id="3.40.190.80">
    <property type="match status" value="1"/>
</dbReference>
<dbReference type="PROSITE" id="PS00630">
    <property type="entry name" value="IMP_2"/>
    <property type="match status" value="1"/>
</dbReference>
<evidence type="ECO:0000256" key="3">
    <source>
        <dbReference type="ARBA" id="ARBA00022842"/>
    </source>
</evidence>
<evidence type="ECO:0000256" key="2">
    <source>
        <dbReference type="ARBA" id="ARBA00022723"/>
    </source>
</evidence>
<dbReference type="PRINTS" id="PR00377">
    <property type="entry name" value="IMPHPHTASES"/>
</dbReference>